<gene>
    <name evidence="2" type="ORF">D5H78_02065</name>
</gene>
<name>A0A3A3Z9N1_9ACTN</name>
<sequence>MSSARSADRLVTAGGALFLVGAVATLATVAPLLLGADRLPTVVYVVAVVGTALGFLLALVGMLRGNRARRRARGR</sequence>
<keyword evidence="1" id="KW-0472">Membrane</keyword>
<accession>A0A3A3Z9N1</accession>
<evidence type="ECO:0000256" key="1">
    <source>
        <dbReference type="SAM" id="Phobius"/>
    </source>
</evidence>
<dbReference type="EMBL" id="QZEZ01000001">
    <property type="protein sequence ID" value="RJK97796.1"/>
    <property type="molecule type" value="Genomic_DNA"/>
</dbReference>
<dbReference type="Proteomes" id="UP000265614">
    <property type="component" value="Unassembled WGS sequence"/>
</dbReference>
<dbReference type="RefSeq" id="WP_119948722.1">
    <property type="nucleotide sequence ID" value="NZ_QZEZ01000001.1"/>
</dbReference>
<keyword evidence="1" id="KW-0812">Transmembrane</keyword>
<evidence type="ECO:0000313" key="2">
    <source>
        <dbReference type="EMBL" id="RJK97796.1"/>
    </source>
</evidence>
<feature type="transmembrane region" description="Helical" evidence="1">
    <location>
        <begin position="42"/>
        <end position="63"/>
    </location>
</feature>
<reference evidence="2 3" key="1">
    <citation type="submission" date="2018-09" db="EMBL/GenBank/DDBJ databases">
        <title>YIM 75000 draft genome.</title>
        <authorList>
            <person name="Tang S."/>
            <person name="Feng Y."/>
        </authorList>
    </citation>
    <scope>NUCLEOTIDE SEQUENCE [LARGE SCALE GENOMIC DNA]</scope>
    <source>
        <strain evidence="2 3">YIM 75000</strain>
    </source>
</reference>
<comment type="caution">
    <text evidence="2">The sequence shown here is derived from an EMBL/GenBank/DDBJ whole genome shotgun (WGS) entry which is preliminary data.</text>
</comment>
<dbReference type="AlphaFoldDB" id="A0A3A3Z9N1"/>
<keyword evidence="3" id="KW-1185">Reference proteome</keyword>
<organism evidence="2 3">
    <name type="scientific">Vallicoccus soli</name>
    <dbReference type="NCBI Taxonomy" id="2339232"/>
    <lineage>
        <taxon>Bacteria</taxon>
        <taxon>Bacillati</taxon>
        <taxon>Actinomycetota</taxon>
        <taxon>Actinomycetes</taxon>
        <taxon>Motilibacterales</taxon>
        <taxon>Vallicoccaceae</taxon>
        <taxon>Vallicoccus</taxon>
    </lineage>
</organism>
<evidence type="ECO:0008006" key="4">
    <source>
        <dbReference type="Google" id="ProtNLM"/>
    </source>
</evidence>
<protein>
    <recommendedName>
        <fullName evidence="4">Integral membrane protein</fullName>
    </recommendedName>
</protein>
<proteinExistence type="predicted"/>
<evidence type="ECO:0000313" key="3">
    <source>
        <dbReference type="Proteomes" id="UP000265614"/>
    </source>
</evidence>
<keyword evidence="1" id="KW-1133">Transmembrane helix</keyword>